<dbReference type="GO" id="GO:0000228">
    <property type="term" value="C:nuclear chromosome"/>
    <property type="evidence" value="ECO:0007669"/>
    <property type="project" value="TreeGrafter"/>
</dbReference>
<evidence type="ECO:0000313" key="4">
    <source>
        <dbReference type="Proteomes" id="UP001237642"/>
    </source>
</evidence>
<gene>
    <name evidence="3" type="ORF">POM88_021903</name>
</gene>
<reference evidence="3" key="2">
    <citation type="submission" date="2023-05" db="EMBL/GenBank/DDBJ databases">
        <authorList>
            <person name="Schelkunov M.I."/>
        </authorList>
    </citation>
    <scope>NUCLEOTIDE SEQUENCE</scope>
    <source>
        <strain evidence="3">Hsosn_3</strain>
        <tissue evidence="3">Leaf</tissue>
    </source>
</reference>
<dbReference type="InterPro" id="IPR036388">
    <property type="entry name" value="WH-like_DNA-bd_sf"/>
</dbReference>
<comment type="similarity">
    <text evidence="1">Belongs to the TOP6A family.</text>
</comment>
<accession>A0AAD8MU98</accession>
<keyword evidence="1" id="KW-0799">Topoisomerase</keyword>
<feature type="active site" description="O-(5'-phospho-DNA)-tyrosine intermediate" evidence="1">
    <location>
        <position position="36"/>
    </location>
</feature>
<dbReference type="InterPro" id="IPR002815">
    <property type="entry name" value="Spo11/TopoVI_A"/>
</dbReference>
<evidence type="ECO:0000313" key="3">
    <source>
        <dbReference type="EMBL" id="KAK1384168.1"/>
    </source>
</evidence>
<dbReference type="GO" id="GO:0042138">
    <property type="term" value="P:meiotic DNA double-strand break formation"/>
    <property type="evidence" value="ECO:0007669"/>
    <property type="project" value="TreeGrafter"/>
</dbReference>
<dbReference type="GO" id="GO:0005524">
    <property type="term" value="F:ATP binding"/>
    <property type="evidence" value="ECO:0007669"/>
    <property type="project" value="InterPro"/>
</dbReference>
<feature type="domain" description="Spo11/DNA topoisomerase VI subunit A N-terminal" evidence="2">
    <location>
        <begin position="8"/>
        <end position="61"/>
    </location>
</feature>
<dbReference type="GO" id="GO:0003677">
    <property type="term" value="F:DNA binding"/>
    <property type="evidence" value="ECO:0007669"/>
    <property type="project" value="UniProtKB-UniRule"/>
</dbReference>
<evidence type="ECO:0000256" key="1">
    <source>
        <dbReference type="PROSITE-ProRule" id="PRU01385"/>
    </source>
</evidence>
<dbReference type="PROSITE" id="PS52041">
    <property type="entry name" value="TOPO_IIB"/>
    <property type="match status" value="1"/>
</dbReference>
<organism evidence="3 4">
    <name type="scientific">Heracleum sosnowskyi</name>
    <dbReference type="NCBI Taxonomy" id="360622"/>
    <lineage>
        <taxon>Eukaryota</taxon>
        <taxon>Viridiplantae</taxon>
        <taxon>Streptophyta</taxon>
        <taxon>Embryophyta</taxon>
        <taxon>Tracheophyta</taxon>
        <taxon>Spermatophyta</taxon>
        <taxon>Magnoliopsida</taxon>
        <taxon>eudicotyledons</taxon>
        <taxon>Gunneridae</taxon>
        <taxon>Pentapetalae</taxon>
        <taxon>asterids</taxon>
        <taxon>campanulids</taxon>
        <taxon>Apiales</taxon>
        <taxon>Apiaceae</taxon>
        <taxon>Apioideae</taxon>
        <taxon>apioid superclade</taxon>
        <taxon>Tordylieae</taxon>
        <taxon>Tordyliinae</taxon>
        <taxon>Heracleum</taxon>
    </lineage>
</organism>
<dbReference type="Gene3D" id="1.10.10.10">
    <property type="entry name" value="Winged helix-like DNA-binding domain superfamily/Winged helix DNA-binding domain"/>
    <property type="match status" value="1"/>
</dbReference>
<dbReference type="GO" id="GO:0000706">
    <property type="term" value="P:meiotic DNA double-strand break processing"/>
    <property type="evidence" value="ECO:0007669"/>
    <property type="project" value="TreeGrafter"/>
</dbReference>
<proteinExistence type="inferred from homology"/>
<dbReference type="AlphaFoldDB" id="A0AAD8MU98"/>
<comment type="catalytic activity">
    <reaction evidence="1">
        <text>ATP-dependent breakage, passage and rejoining of double-stranded DNA.</text>
        <dbReference type="EC" id="5.6.2.2"/>
    </reaction>
</comment>
<keyword evidence="1" id="KW-0238">DNA-binding</keyword>
<protein>
    <recommendedName>
        <fullName evidence="2">Spo11/DNA topoisomerase VI subunit A N-terminal domain-containing protein</fullName>
    </recommendedName>
</protein>
<name>A0AAD8MU98_9APIA</name>
<dbReference type="InterPro" id="IPR013049">
    <property type="entry name" value="Spo11/TopoVI_A_N"/>
</dbReference>
<dbReference type="Proteomes" id="UP001237642">
    <property type="component" value="Unassembled WGS sequence"/>
</dbReference>
<evidence type="ECO:0000259" key="2">
    <source>
        <dbReference type="Pfam" id="PF04406"/>
    </source>
</evidence>
<dbReference type="SUPFAM" id="SSF56726">
    <property type="entry name" value="DNA topoisomerase IV, alpha subunit"/>
    <property type="match status" value="1"/>
</dbReference>
<keyword evidence="4" id="KW-1185">Reference proteome</keyword>
<dbReference type="GO" id="GO:0003918">
    <property type="term" value="F:DNA topoisomerase type II (double strand cut, ATP-hydrolyzing) activity"/>
    <property type="evidence" value="ECO:0007669"/>
    <property type="project" value="UniProtKB-UniRule"/>
</dbReference>
<dbReference type="PANTHER" id="PTHR10848">
    <property type="entry name" value="MEIOTIC RECOMBINATION PROTEIN SPO11"/>
    <property type="match status" value="1"/>
</dbReference>
<dbReference type="EMBL" id="JAUIZM010000005">
    <property type="protein sequence ID" value="KAK1384168.1"/>
    <property type="molecule type" value="Genomic_DNA"/>
</dbReference>
<comment type="caution">
    <text evidence="3">The sequence shown here is derived from an EMBL/GenBank/DDBJ whole genome shotgun (WGS) entry which is preliminary data.</text>
</comment>
<dbReference type="Pfam" id="PF04406">
    <property type="entry name" value="TP6A_N"/>
    <property type="match status" value="1"/>
</dbReference>
<sequence length="145" mass="16375">MRENTAKAFIRVWKVMEMCYQILVQEKRATPRELFYKLLCDSSDYFTSQLQVSRTVQVLASDLQSSILMFLMAIHTTGNAMCIVMGSVYAKYNTLTCHILNSVSRKSAVVRQEPAGLEILSTFKYGSIGMGLEVYKYLAMSSGLD</sequence>
<dbReference type="PANTHER" id="PTHR10848:SF0">
    <property type="entry name" value="MEIOTIC RECOMBINATION PROTEIN SPO11"/>
    <property type="match status" value="1"/>
</dbReference>
<dbReference type="InterPro" id="IPR036078">
    <property type="entry name" value="Spo11/TopoVI_A_sf"/>
</dbReference>
<keyword evidence="1" id="KW-0413">Isomerase</keyword>
<reference evidence="3" key="1">
    <citation type="submission" date="2023-02" db="EMBL/GenBank/DDBJ databases">
        <title>Genome of toxic invasive species Heracleum sosnowskyi carries increased number of genes despite the absence of recent whole-genome duplications.</title>
        <authorList>
            <person name="Schelkunov M."/>
            <person name="Shtratnikova V."/>
            <person name="Makarenko M."/>
            <person name="Klepikova A."/>
            <person name="Omelchenko D."/>
            <person name="Novikova G."/>
            <person name="Obukhova E."/>
            <person name="Bogdanov V."/>
            <person name="Penin A."/>
            <person name="Logacheva M."/>
        </authorList>
    </citation>
    <scope>NUCLEOTIDE SEQUENCE</scope>
    <source>
        <strain evidence="3">Hsosn_3</strain>
        <tissue evidence="3">Leaf</tissue>
    </source>
</reference>
<dbReference type="GO" id="GO:0007131">
    <property type="term" value="P:reciprocal meiotic recombination"/>
    <property type="evidence" value="ECO:0007669"/>
    <property type="project" value="TreeGrafter"/>
</dbReference>